<protein>
    <recommendedName>
        <fullName evidence="5">Alginate export protein</fullName>
    </recommendedName>
</protein>
<keyword evidence="4" id="KW-1185">Reference proteome</keyword>
<dbReference type="KEGG" id="snan:I6N98_01985"/>
<evidence type="ECO:0000256" key="2">
    <source>
        <dbReference type="SAM" id="SignalP"/>
    </source>
</evidence>
<proteinExistence type="predicted"/>
<evidence type="ECO:0000313" key="3">
    <source>
        <dbReference type="EMBL" id="QQD18667.1"/>
    </source>
</evidence>
<accession>A0A7T4UQN4</accession>
<dbReference type="AlphaFoldDB" id="A0A7T4UQN4"/>
<evidence type="ECO:0008006" key="5">
    <source>
        <dbReference type="Google" id="ProtNLM"/>
    </source>
</evidence>
<name>A0A7T4UQN4_9GAMM</name>
<feature type="compositionally biased region" description="Basic and acidic residues" evidence="1">
    <location>
        <begin position="36"/>
        <end position="56"/>
    </location>
</feature>
<dbReference type="EMBL" id="CP066167">
    <property type="protein sequence ID" value="QQD18667.1"/>
    <property type="molecule type" value="Genomic_DNA"/>
</dbReference>
<feature type="signal peptide" evidence="2">
    <location>
        <begin position="1"/>
        <end position="32"/>
    </location>
</feature>
<feature type="region of interest" description="Disordered" evidence="1">
    <location>
        <begin position="36"/>
        <end position="70"/>
    </location>
</feature>
<evidence type="ECO:0000313" key="4">
    <source>
        <dbReference type="Proteomes" id="UP000596063"/>
    </source>
</evidence>
<feature type="chain" id="PRO_5032501283" description="Alginate export protein" evidence="2">
    <location>
        <begin position="33"/>
        <end position="606"/>
    </location>
</feature>
<sequence length="606" mass="68370">MPAPENKTPWRPAALSLLAACLLTLPLSNAIAESNRDNHKDIEQENCRPLPPEHPRPGRRVPGIDPACGRDGETGTFRPIPRPAATDFSPAQALPDRWRIVDSLGYQQRWYDPYNRNILKGDTPLYDDWFFSLTAISDSVFEYRDVPTPVGIQSSGSSADLDLLGGRRQTQLLQNLALELIYLKGDTVFRPPDYEFRLTPVFNYNDTDVEEILTVDVNPNDGDSRYQDFVGLQAAFVDVHLRNVSEHYDFDSLRVGIQPFTADFRGFLFQENQLGVRLFGTRNNNIFQYNLAWFRRLEKDTNSGLNDLGESPRNDDVFVANLYWQDLLALGHTSQFTLLYNRNREDAFFFDHNGLIQRPASLGVERPRQYDVLYLGYNSDGHFGRLNISSASYYAIGRQDSAPFTGRDSDISAFFAALELSIDQSWIRWRASLLYGSGDDDPFDDRETGFDAVVENPLFAGADTSYWIRQAVPLVGGGKVALSSRSGVLNSLRASREHGQSNFTNPGVMLAGVGADFDLLPELRLSLNANQLWFQTTEVLEVARQQANIDKDIGQDLSLALIYRPLMSQNIVMRLSYAELLPGEGYKNLFGDERQRSVLLNVILTY</sequence>
<gene>
    <name evidence="3" type="ORF">I6N98_01985</name>
</gene>
<keyword evidence="2" id="KW-0732">Signal</keyword>
<evidence type="ECO:0000256" key="1">
    <source>
        <dbReference type="SAM" id="MobiDB-lite"/>
    </source>
</evidence>
<reference evidence="3 4" key="1">
    <citation type="submission" date="2020-12" db="EMBL/GenBank/DDBJ databases">
        <authorList>
            <person name="Shan Y."/>
        </authorList>
    </citation>
    <scope>NUCLEOTIDE SEQUENCE [LARGE SCALE GENOMIC DNA]</scope>
    <source>
        <strain evidence="4">csc3.9</strain>
    </source>
</reference>
<dbReference type="Proteomes" id="UP000596063">
    <property type="component" value="Chromosome"/>
</dbReference>
<organism evidence="3 4">
    <name type="scientific">Spongiibacter nanhainus</name>
    <dbReference type="NCBI Taxonomy" id="2794344"/>
    <lineage>
        <taxon>Bacteria</taxon>
        <taxon>Pseudomonadati</taxon>
        <taxon>Pseudomonadota</taxon>
        <taxon>Gammaproteobacteria</taxon>
        <taxon>Cellvibrionales</taxon>
        <taxon>Spongiibacteraceae</taxon>
        <taxon>Spongiibacter</taxon>
    </lineage>
</organism>